<reference evidence="1 2" key="1">
    <citation type="submission" date="2020-07" db="EMBL/GenBank/DDBJ databases">
        <title>Bacterium isolated from marien macroalgae.</title>
        <authorList>
            <person name="Zhu K."/>
            <person name="Lu D."/>
            <person name="Du Z."/>
        </authorList>
    </citation>
    <scope>NUCLEOTIDE SEQUENCE [LARGE SCALE GENOMIC DNA]</scope>
    <source>
        <strain evidence="1 2">3-1745</strain>
    </source>
</reference>
<sequence length="51" mass="5749">MAHIARYIIESSSQSVRSADAQVARTDEQACLHCNYSNNYYGDQVCVPRAR</sequence>
<dbReference type="AlphaFoldDB" id="A0A7W1X0T8"/>
<keyword evidence="2" id="KW-1185">Reference proteome</keyword>
<evidence type="ECO:0000313" key="1">
    <source>
        <dbReference type="EMBL" id="MBA4503704.1"/>
    </source>
</evidence>
<organism evidence="1 2">
    <name type="scientific">Marinobacterium marinum</name>
    <dbReference type="NCBI Taxonomy" id="2756129"/>
    <lineage>
        <taxon>Bacteria</taxon>
        <taxon>Pseudomonadati</taxon>
        <taxon>Pseudomonadota</taxon>
        <taxon>Gammaproteobacteria</taxon>
        <taxon>Oceanospirillales</taxon>
        <taxon>Oceanospirillaceae</taxon>
        <taxon>Marinobacterium</taxon>
    </lineage>
</organism>
<name>A0A7W1X0T8_9GAMM</name>
<proteinExistence type="predicted"/>
<dbReference type="RefSeq" id="WP_181741736.1">
    <property type="nucleotide sequence ID" value="NZ_JACEMT010000055.1"/>
</dbReference>
<dbReference type="EMBL" id="JACEMT010000055">
    <property type="protein sequence ID" value="MBA4503704.1"/>
    <property type="molecule type" value="Genomic_DNA"/>
</dbReference>
<evidence type="ECO:0000313" key="2">
    <source>
        <dbReference type="Proteomes" id="UP000538931"/>
    </source>
</evidence>
<comment type="caution">
    <text evidence="1">The sequence shown here is derived from an EMBL/GenBank/DDBJ whole genome shotgun (WGS) entry which is preliminary data.</text>
</comment>
<protein>
    <submittedName>
        <fullName evidence="1">Uncharacterized protein</fullName>
    </submittedName>
</protein>
<gene>
    <name evidence="1" type="ORF">H1S06_15200</name>
</gene>
<accession>A0A7W1X0T8</accession>
<dbReference type="Proteomes" id="UP000538931">
    <property type="component" value="Unassembled WGS sequence"/>
</dbReference>